<feature type="region of interest" description="Disordered" evidence="1">
    <location>
        <begin position="271"/>
        <end position="361"/>
    </location>
</feature>
<feature type="compositionally biased region" description="Acidic residues" evidence="1">
    <location>
        <begin position="756"/>
        <end position="774"/>
    </location>
</feature>
<feature type="region of interest" description="Disordered" evidence="1">
    <location>
        <begin position="529"/>
        <end position="577"/>
    </location>
</feature>
<feature type="domain" description="CCZ1/INTU/HSP4 first Longin" evidence="2">
    <location>
        <begin position="17"/>
        <end position="121"/>
    </location>
</feature>
<feature type="region of interest" description="Disordered" evidence="1">
    <location>
        <begin position="850"/>
        <end position="893"/>
    </location>
</feature>
<feature type="compositionally biased region" description="Polar residues" evidence="1">
    <location>
        <begin position="857"/>
        <end position="871"/>
    </location>
</feature>
<dbReference type="PANTHER" id="PTHR14407:SF9">
    <property type="entry name" value="BLOC-3 COMPLEX MEMBER HPS4"/>
    <property type="match status" value="1"/>
</dbReference>
<organism evidence="3 4">
    <name type="scientific">Porites lobata</name>
    <dbReference type="NCBI Taxonomy" id="104759"/>
    <lineage>
        <taxon>Eukaryota</taxon>
        <taxon>Metazoa</taxon>
        <taxon>Cnidaria</taxon>
        <taxon>Anthozoa</taxon>
        <taxon>Hexacorallia</taxon>
        <taxon>Scleractinia</taxon>
        <taxon>Fungiina</taxon>
        <taxon>Poritidae</taxon>
        <taxon>Porites</taxon>
    </lineage>
</organism>
<comment type="caution">
    <text evidence="3">The sequence shown here is derived from an EMBL/GenBank/DDBJ whole genome shotgun (WGS) entry which is preliminary data.</text>
</comment>
<dbReference type="InterPro" id="IPR026091">
    <property type="entry name" value="HPS4"/>
</dbReference>
<feature type="compositionally biased region" description="Polar residues" evidence="1">
    <location>
        <begin position="788"/>
        <end position="798"/>
    </location>
</feature>
<dbReference type="PANTHER" id="PTHR14407">
    <property type="entry name" value="HERMANSKY-PUDLAK SYNDROME 4 PROTEIN LIGHT-EAR PROTEIN-RELATED"/>
    <property type="match status" value="1"/>
</dbReference>
<sequence length="1186" mass="130929">MTALFPPGRATSFQGLIFFVYDREAVKKEADPPENAIVYFYPPSASIEDRISICGQLIGMSHFIHGFIGSRPALCKMQTEKVATVHSGKYTLALGGSLGEPDSLLIRQLETLFSLFTFYHGSLERVRMMCETQKQFLTRMNIIWDCYLHFVRHYGDFLPGVFDPLPFLDLPKRVAATCFTKASYILQACQRRKHILGGCILYSNSILCTQFEPSITERLILLKPNQSNLPARPVKTEHVLPFGVRILNAFLTLSEYLNLYDALSESAYRQSVRSDSTGAFPDMYTRPHSPETSRNPSEDLGGHKLQQHSSGNVASSHESSVGESPEKKSDSDKNCPENEVSAVPSDAPGGHMLQAEKRGVDSEVVTITRGTEPLSSVKCKDESSEEATWKTQGDGVSNISVEHSHEFGGRNRHVVITGVEEIESGSRVLKAETGEESDECLVSVLADDKYTENEENGIKASETKDERNEVEVRTHLRSEVKQNEIEAGSGVVTNRTKVDKRKNEVLDFLTRKRRGGKKDKGDAKAVIAREKEKAEKDGSTASPQERAGGEGDANDTTSVRTKESSIGAFSKPEHRAMEKGDALNTAFDTRSCESLYDIGVRSMAFDSSCESNLSSVSLTMETVDVLRIKVVECSGTRFDKLERCEREQDKNTSVPCSTTDDSKFGILGSSENEETYPPVLNGLIPKVFQIFEDGNVDRKSLKSSSGSEKCCQACADVKKSSTYISTDSNVRGSHEDGGEVRGKETCTNKDPSSVETDSESGSEDLLPDDQETDFSETNPRDGERANCGTDTDTNTPSSVEVKENSSKDLASRNELIKTPIVCDSFAVRNLNSRSPEKFLEKSFVATAEDLKTERSDTSNAGANGKCSSLVENDSYEETSESRKTLGNVSENPVSSVVVDDRMSVPRSEIEGTAKNASEIFHSNGASNAEVDGGNPPTESLNHIEYDSQIHITNGHEGPAAIGVVGMPVDSAQEEIEGSSHDQWQEPQFPVQPEDDEGEALWFEEDGDDINQVEGLTHVNLYVQAHSKVVLILLAEEGLNTDCKAIKALWETSLNQLGELEFLVKQSSGDEPATPHSDEYSFLVYDGFERNMKGNLDELVHQVDHLFCETTQVLHEQFENCSTLKDVLLRNRSSTVYGKHNLGRGTYFHWKSPYRTNHGVPSCRDPFLKLEKRAAKVLNKDHGVNVF</sequence>
<keyword evidence="4" id="KW-1185">Reference proteome</keyword>
<evidence type="ECO:0000256" key="1">
    <source>
        <dbReference type="SAM" id="MobiDB-lite"/>
    </source>
</evidence>
<feature type="compositionally biased region" description="Basic and acidic residues" evidence="1">
    <location>
        <begin position="288"/>
        <end position="302"/>
    </location>
</feature>
<evidence type="ECO:0000313" key="3">
    <source>
        <dbReference type="EMBL" id="CAH3111084.1"/>
    </source>
</evidence>
<feature type="compositionally biased region" description="Basic and acidic residues" evidence="1">
    <location>
        <begin position="324"/>
        <end position="336"/>
    </location>
</feature>
<evidence type="ECO:0000313" key="4">
    <source>
        <dbReference type="Proteomes" id="UP001159405"/>
    </source>
</evidence>
<name>A0ABN8NNF6_9CNID</name>
<dbReference type="EMBL" id="CALNXK010000023">
    <property type="protein sequence ID" value="CAH3111084.1"/>
    <property type="molecule type" value="Genomic_DNA"/>
</dbReference>
<reference evidence="3 4" key="1">
    <citation type="submission" date="2022-05" db="EMBL/GenBank/DDBJ databases">
        <authorList>
            <consortium name="Genoscope - CEA"/>
            <person name="William W."/>
        </authorList>
    </citation>
    <scope>NUCLEOTIDE SEQUENCE [LARGE SCALE GENOMIC DNA]</scope>
</reference>
<accession>A0ABN8NNF6</accession>
<protein>
    <recommendedName>
        <fullName evidence="2">CCZ1/INTU/HSP4 first Longin domain-containing protein</fullName>
    </recommendedName>
</protein>
<gene>
    <name evidence="3" type="ORF">PLOB_00019818</name>
</gene>
<proteinExistence type="predicted"/>
<dbReference type="InterPro" id="IPR043987">
    <property type="entry name" value="CCZ1/INTU/HSP4_longin_1"/>
</dbReference>
<dbReference type="Pfam" id="PF19031">
    <property type="entry name" value="Intu_longin_1"/>
    <property type="match status" value="1"/>
</dbReference>
<feature type="compositionally biased region" description="Polar residues" evidence="1">
    <location>
        <begin position="307"/>
        <end position="322"/>
    </location>
</feature>
<feature type="compositionally biased region" description="Basic and acidic residues" evidence="1">
    <location>
        <begin position="529"/>
        <end position="538"/>
    </location>
</feature>
<feature type="compositionally biased region" description="Basic and acidic residues" evidence="1">
    <location>
        <begin position="732"/>
        <end position="747"/>
    </location>
</feature>
<dbReference type="Proteomes" id="UP001159405">
    <property type="component" value="Unassembled WGS sequence"/>
</dbReference>
<evidence type="ECO:0000259" key="2">
    <source>
        <dbReference type="Pfam" id="PF19031"/>
    </source>
</evidence>
<feature type="region of interest" description="Disordered" evidence="1">
    <location>
        <begin position="726"/>
        <end position="807"/>
    </location>
</feature>